<evidence type="ECO:0000313" key="3">
    <source>
        <dbReference type="EMBL" id="VDP82896.1"/>
    </source>
</evidence>
<dbReference type="AlphaFoldDB" id="A0A183AMH9"/>
<feature type="compositionally biased region" description="Low complexity" evidence="2">
    <location>
        <begin position="20"/>
        <end position="31"/>
    </location>
</feature>
<reference evidence="3 4" key="2">
    <citation type="submission" date="2018-11" db="EMBL/GenBank/DDBJ databases">
        <authorList>
            <consortium name="Pathogen Informatics"/>
        </authorList>
    </citation>
    <scope>NUCLEOTIDE SEQUENCE [LARGE SCALE GENOMIC DNA]</scope>
    <source>
        <strain evidence="3 4">Egypt</strain>
    </source>
</reference>
<keyword evidence="1" id="KW-0175">Coiled coil</keyword>
<evidence type="ECO:0000256" key="2">
    <source>
        <dbReference type="SAM" id="MobiDB-lite"/>
    </source>
</evidence>
<proteinExistence type="predicted"/>
<sequence>MSALRPGTATRLKTAQAQATRGNTGTRPGTRGVSGTSATLNTSVRVEDRPITQQGLSGLKTAVRGSRRQIEDKPYFLGLLRGKINEINSEIATLTRQAIEAEEENASFVQYEQMAEKLALEIKELQGELGDYNTLVDKATLGDDASNVELDWEELRSANERAEKALETLFEERQNRELALKSIENELSQEQQMSETLIQAMGDEEQQKYMRLRELNAHLLTQLNEGQNQLEQLASKKVELEGDLSASQIKQEAMRLYAQLHEAEARLEQLVAETASHEDPGQERERLLKQVREDNQEMASMERQTRETQEKVSHREEELRSLEQELDDSRSERAQKYRELRKREQQIDEFLKTFDEVKALEHSSIAELEENIVRTLESISKYLVQLSQTCTAAAAISTSGSQENSRKDAMNQLREQLQFKTSEVSKSEETALMLQKERNRLSQDLVKVDQLEEKVLQEMDTLRTRIAKMEEEIALFSDLDRVKEDAKFKRETFIANKRVETDHSVLAKRAMELVRAYNEKLMAALASKPVAP</sequence>
<dbReference type="PANTHER" id="PTHR31432">
    <property type="entry name" value="INTRAFLAGELLAR TRANSPORT PROTEIN 74 HOMOLOG"/>
    <property type="match status" value="1"/>
</dbReference>
<dbReference type="GO" id="GO:0030992">
    <property type="term" value="C:intraciliary transport particle B"/>
    <property type="evidence" value="ECO:0007669"/>
    <property type="project" value="InterPro"/>
</dbReference>
<dbReference type="GO" id="GO:0005929">
    <property type="term" value="C:cilium"/>
    <property type="evidence" value="ECO:0007669"/>
    <property type="project" value="TreeGrafter"/>
</dbReference>
<dbReference type="PANTHER" id="PTHR31432:SF0">
    <property type="entry name" value="INTRAFLAGELLAR TRANSPORT PROTEIN 74 HOMOLOG"/>
    <property type="match status" value="1"/>
</dbReference>
<evidence type="ECO:0000313" key="4">
    <source>
        <dbReference type="Proteomes" id="UP000272942"/>
    </source>
</evidence>
<feature type="region of interest" description="Disordered" evidence="2">
    <location>
        <begin position="1"/>
        <end position="37"/>
    </location>
</feature>
<dbReference type="EMBL" id="UZAN01045597">
    <property type="protein sequence ID" value="VDP82896.1"/>
    <property type="molecule type" value="Genomic_DNA"/>
</dbReference>
<evidence type="ECO:0000313" key="5">
    <source>
        <dbReference type="WBParaSite" id="ECPE_0000818601-mRNA-1"/>
    </source>
</evidence>
<feature type="region of interest" description="Disordered" evidence="2">
    <location>
        <begin position="295"/>
        <end position="332"/>
    </location>
</feature>
<protein>
    <submittedName>
        <fullName evidence="5">Intraflagellar transport protein 74 homolog</fullName>
    </submittedName>
</protein>
<dbReference type="WBParaSite" id="ECPE_0000818601-mRNA-1">
    <property type="protein sequence ID" value="ECPE_0000818601-mRNA-1"/>
    <property type="gene ID" value="ECPE_0000818601"/>
</dbReference>
<feature type="coiled-coil region" evidence="1">
    <location>
        <begin position="410"/>
        <end position="479"/>
    </location>
</feature>
<dbReference type="GO" id="GO:0035735">
    <property type="term" value="P:intraciliary transport involved in cilium assembly"/>
    <property type="evidence" value="ECO:0007669"/>
    <property type="project" value="TreeGrafter"/>
</dbReference>
<evidence type="ECO:0000256" key="1">
    <source>
        <dbReference type="SAM" id="Coils"/>
    </source>
</evidence>
<reference evidence="5" key="1">
    <citation type="submission" date="2016-06" db="UniProtKB">
        <authorList>
            <consortium name="WormBaseParasite"/>
        </authorList>
    </citation>
    <scope>IDENTIFICATION</scope>
</reference>
<keyword evidence="4" id="KW-1185">Reference proteome</keyword>
<accession>A0A183AMH9</accession>
<dbReference type="Proteomes" id="UP000272942">
    <property type="component" value="Unassembled WGS sequence"/>
</dbReference>
<dbReference type="OrthoDB" id="444379at2759"/>
<dbReference type="GO" id="GO:0048487">
    <property type="term" value="F:beta-tubulin binding"/>
    <property type="evidence" value="ECO:0007669"/>
    <property type="project" value="InterPro"/>
</dbReference>
<gene>
    <name evidence="3" type="ORF">ECPE_LOCUS8164</name>
</gene>
<name>A0A183AMH9_9TREM</name>
<dbReference type="InterPro" id="IPR029602">
    <property type="entry name" value="IFT74"/>
</dbReference>
<feature type="compositionally biased region" description="Basic and acidic residues" evidence="2">
    <location>
        <begin position="303"/>
        <end position="332"/>
    </location>
</feature>
<organism evidence="5">
    <name type="scientific">Echinostoma caproni</name>
    <dbReference type="NCBI Taxonomy" id="27848"/>
    <lineage>
        <taxon>Eukaryota</taxon>
        <taxon>Metazoa</taxon>
        <taxon>Spiralia</taxon>
        <taxon>Lophotrochozoa</taxon>
        <taxon>Platyhelminthes</taxon>
        <taxon>Trematoda</taxon>
        <taxon>Digenea</taxon>
        <taxon>Plagiorchiida</taxon>
        <taxon>Echinostomata</taxon>
        <taxon>Echinostomatoidea</taxon>
        <taxon>Echinostomatidae</taxon>
        <taxon>Echinostoma</taxon>
    </lineage>
</organism>